<dbReference type="PROSITE" id="PS00718">
    <property type="entry name" value="SIGMA54_2"/>
    <property type="match status" value="1"/>
</dbReference>
<dbReference type="PROSITE" id="PS00717">
    <property type="entry name" value="SIGMA54_1"/>
    <property type="match status" value="1"/>
</dbReference>
<evidence type="ECO:0000313" key="13">
    <source>
        <dbReference type="EMBL" id="MDT0498396.1"/>
    </source>
</evidence>
<comment type="similarity">
    <text evidence="1 10">Belongs to the sigma-54 factor family.</text>
</comment>
<evidence type="ECO:0000256" key="9">
    <source>
        <dbReference type="ARBA" id="ARBA00023163"/>
    </source>
</evidence>
<evidence type="ECO:0000256" key="3">
    <source>
        <dbReference type="ARBA" id="ARBA00022478"/>
    </source>
</evidence>
<evidence type="ECO:0000256" key="5">
    <source>
        <dbReference type="ARBA" id="ARBA00022695"/>
    </source>
</evidence>
<dbReference type="InterPro" id="IPR038709">
    <property type="entry name" value="RpoN_core-bd_sf"/>
</dbReference>
<name>A0ABU2WKI4_9GAMM</name>
<dbReference type="Proteomes" id="UP001254608">
    <property type="component" value="Unassembled WGS sequence"/>
</dbReference>
<dbReference type="PANTHER" id="PTHR32248:SF4">
    <property type="entry name" value="RNA POLYMERASE SIGMA-54 FACTOR"/>
    <property type="match status" value="1"/>
</dbReference>
<evidence type="ECO:0000256" key="8">
    <source>
        <dbReference type="ARBA" id="ARBA00023125"/>
    </source>
</evidence>
<dbReference type="NCBIfam" id="NF009118">
    <property type="entry name" value="PRK12469.1"/>
    <property type="match status" value="1"/>
</dbReference>
<dbReference type="Gene3D" id="1.10.10.60">
    <property type="entry name" value="Homeodomain-like"/>
    <property type="match status" value="1"/>
</dbReference>
<dbReference type="PRINTS" id="PR00045">
    <property type="entry name" value="SIGMA54FCT"/>
</dbReference>
<evidence type="ECO:0000256" key="2">
    <source>
        <dbReference type="ARBA" id="ARBA00019942"/>
    </source>
</evidence>
<dbReference type="PIRSF" id="PIRSF000774">
    <property type="entry name" value="RpoN"/>
    <property type="match status" value="1"/>
</dbReference>
<gene>
    <name evidence="13" type="ORF">RM530_13635</name>
</gene>
<feature type="domain" description="RNA polymerase sigma factor 54 core-binding" evidence="12">
    <location>
        <begin position="114"/>
        <end position="303"/>
    </location>
</feature>
<dbReference type="EMBL" id="JAVRIC010000021">
    <property type="protein sequence ID" value="MDT0498396.1"/>
    <property type="molecule type" value="Genomic_DNA"/>
</dbReference>
<dbReference type="InterPro" id="IPR007634">
    <property type="entry name" value="RNA_pol_sigma_54_DNA-bd"/>
</dbReference>
<keyword evidence="8 10" id="KW-0238">DNA-binding</keyword>
<keyword evidence="4 10" id="KW-0808">Transferase</keyword>
<comment type="caution">
    <text evidence="13">The sequence shown here is derived from an EMBL/GenBank/DDBJ whole genome shotgun (WGS) entry which is preliminary data.</text>
</comment>
<evidence type="ECO:0000259" key="12">
    <source>
        <dbReference type="Pfam" id="PF04963"/>
    </source>
</evidence>
<evidence type="ECO:0000256" key="4">
    <source>
        <dbReference type="ARBA" id="ARBA00022679"/>
    </source>
</evidence>
<evidence type="ECO:0000313" key="14">
    <source>
        <dbReference type="Proteomes" id="UP001254608"/>
    </source>
</evidence>
<evidence type="ECO:0000259" key="11">
    <source>
        <dbReference type="Pfam" id="PF04552"/>
    </source>
</evidence>
<keyword evidence="14" id="KW-1185">Reference proteome</keyword>
<keyword evidence="3 10" id="KW-0240">DNA-directed RNA polymerase</keyword>
<dbReference type="Gene3D" id="1.10.10.1330">
    <property type="entry name" value="RNA polymerase sigma-54 factor, core-binding domain"/>
    <property type="match status" value="1"/>
</dbReference>
<dbReference type="PROSITE" id="PS50044">
    <property type="entry name" value="SIGMA54_3"/>
    <property type="match status" value="1"/>
</dbReference>
<dbReference type="InterPro" id="IPR007046">
    <property type="entry name" value="RNA_pol_sigma_54_core-bd"/>
</dbReference>
<organism evidence="13 14">
    <name type="scientific">Banduia mediterranea</name>
    <dbReference type="NCBI Taxonomy" id="3075609"/>
    <lineage>
        <taxon>Bacteria</taxon>
        <taxon>Pseudomonadati</taxon>
        <taxon>Pseudomonadota</taxon>
        <taxon>Gammaproteobacteria</taxon>
        <taxon>Nevskiales</taxon>
        <taxon>Algiphilaceae</taxon>
        <taxon>Banduia</taxon>
    </lineage>
</organism>
<dbReference type="NCBIfam" id="TIGR02395">
    <property type="entry name" value="rpoN_sigma"/>
    <property type="match status" value="1"/>
</dbReference>
<sequence>MRQNLSLRMGQTLAMTPALQQAIRLLQLSTLDLQTEIQQALDSNLMLERIEEEGAAPIDEVALRDENAAEKPTSDETPVSGELDLEIWSDSYDGAPHRDAEAEAELYEYRQASLHANGTLRDHLLWQAGLCSFNERDAEIAAHLVDAVNEDGYLDDWEGVSTRLLEMPGIDTDDIDRVLALVQDFDPPGVAARDLSECLRLQLQQHDCDDVICSAALRIVDKHMAELARQDENLLCRVTGLDRERLQQAVAVIQSLQPHPGRPYAGTEPEYIVPDVFVVKKSGRWQVSLNPEIAPRVRINRHYMGLIRRADNSSDQQTLKQHLQEARYFLNSLKSRNETLLRVATRIIEEQRAFLDYGDEAMRPLVLRDVAENLGIHESTVSRATANKYMLTPRGLYELKYFFSSHVRTTQGGTCSATAIQAMIKRLVGQETPDKPLSDATLSTLLLKDGIQVARRTVAKYREALGIPAAHERRRMA</sequence>
<dbReference type="Pfam" id="PF04963">
    <property type="entry name" value="Sigma54_CBD"/>
    <property type="match status" value="1"/>
</dbReference>
<proteinExistence type="inferred from homology"/>
<keyword evidence="5 10" id="KW-0548">Nucleotidyltransferase</keyword>
<keyword evidence="6 10" id="KW-0805">Transcription regulation</keyword>
<evidence type="ECO:0000256" key="7">
    <source>
        <dbReference type="ARBA" id="ARBA00023082"/>
    </source>
</evidence>
<dbReference type="Pfam" id="PF04552">
    <property type="entry name" value="Sigma54_DBD"/>
    <property type="match status" value="1"/>
</dbReference>
<reference evidence="13 14" key="1">
    <citation type="submission" date="2023-09" db="EMBL/GenBank/DDBJ databases">
        <authorList>
            <person name="Rey-Velasco X."/>
        </authorList>
    </citation>
    <scope>NUCLEOTIDE SEQUENCE [LARGE SCALE GENOMIC DNA]</scope>
    <source>
        <strain evidence="13 14">W345</strain>
    </source>
</reference>
<evidence type="ECO:0000256" key="10">
    <source>
        <dbReference type="PIRNR" id="PIRNR000774"/>
    </source>
</evidence>
<keyword evidence="7 10" id="KW-0731">Sigma factor</keyword>
<keyword evidence="9 10" id="KW-0804">Transcription</keyword>
<dbReference type="Pfam" id="PF00309">
    <property type="entry name" value="Sigma54_AID"/>
    <property type="match status" value="1"/>
</dbReference>
<protein>
    <recommendedName>
        <fullName evidence="2 10">RNA polymerase sigma-54 factor</fullName>
    </recommendedName>
</protein>
<comment type="function">
    <text evidence="10">Sigma factors are initiation factors that promote the attachment of RNA polymerase to specific initiation sites and are then released.</text>
</comment>
<feature type="domain" description="RNA polymerase sigma factor 54 DNA-binding" evidence="11">
    <location>
        <begin position="317"/>
        <end position="475"/>
    </location>
</feature>
<dbReference type="NCBIfam" id="NF004595">
    <property type="entry name" value="PRK05932.1-2"/>
    <property type="match status" value="1"/>
</dbReference>
<dbReference type="InterPro" id="IPR000394">
    <property type="entry name" value="RNA_pol_sigma_54"/>
</dbReference>
<dbReference type="GO" id="GO:0003899">
    <property type="term" value="F:DNA-directed RNA polymerase activity"/>
    <property type="evidence" value="ECO:0007669"/>
    <property type="project" value="UniProtKB-EC"/>
</dbReference>
<dbReference type="PANTHER" id="PTHR32248">
    <property type="entry name" value="RNA POLYMERASE SIGMA-54 FACTOR"/>
    <property type="match status" value="1"/>
</dbReference>
<accession>A0ABU2WKI4</accession>
<evidence type="ECO:0000256" key="1">
    <source>
        <dbReference type="ARBA" id="ARBA00008798"/>
    </source>
</evidence>
<evidence type="ECO:0000256" key="6">
    <source>
        <dbReference type="ARBA" id="ARBA00023015"/>
    </source>
</evidence>